<reference evidence="2" key="1">
    <citation type="submission" date="2014-09" db="EMBL/GenBank/DDBJ databases">
        <authorList>
            <person name="Magalhaes I.L.F."/>
            <person name="Oliveira U."/>
            <person name="Santos F.R."/>
            <person name="Vidigal T.H.D.A."/>
            <person name="Brescovit A.D."/>
            <person name="Santos A.J."/>
        </authorList>
    </citation>
    <scope>NUCLEOTIDE SEQUENCE</scope>
    <source>
        <tissue evidence="2">Shoot tissue taken approximately 20 cm above the soil surface</tissue>
    </source>
</reference>
<dbReference type="AlphaFoldDB" id="A0A0A9AFL5"/>
<evidence type="ECO:0000256" key="1">
    <source>
        <dbReference type="SAM" id="MobiDB-lite"/>
    </source>
</evidence>
<protein>
    <submittedName>
        <fullName evidence="2">Uncharacterized protein</fullName>
    </submittedName>
</protein>
<dbReference type="EMBL" id="GBRH01250180">
    <property type="protein sequence ID" value="JAD47715.1"/>
    <property type="molecule type" value="Transcribed_RNA"/>
</dbReference>
<organism evidence="2">
    <name type="scientific">Arundo donax</name>
    <name type="common">Giant reed</name>
    <name type="synonym">Donax arundinaceus</name>
    <dbReference type="NCBI Taxonomy" id="35708"/>
    <lineage>
        <taxon>Eukaryota</taxon>
        <taxon>Viridiplantae</taxon>
        <taxon>Streptophyta</taxon>
        <taxon>Embryophyta</taxon>
        <taxon>Tracheophyta</taxon>
        <taxon>Spermatophyta</taxon>
        <taxon>Magnoliopsida</taxon>
        <taxon>Liliopsida</taxon>
        <taxon>Poales</taxon>
        <taxon>Poaceae</taxon>
        <taxon>PACMAD clade</taxon>
        <taxon>Arundinoideae</taxon>
        <taxon>Arundineae</taxon>
        <taxon>Arundo</taxon>
    </lineage>
</organism>
<name>A0A0A9AFL5_ARUDO</name>
<sequence length="31" mass="3367">MTLAPTEMQLIHARSHACRAPANPRPKPGVD</sequence>
<feature type="region of interest" description="Disordered" evidence="1">
    <location>
        <begin position="12"/>
        <end position="31"/>
    </location>
</feature>
<reference evidence="2" key="2">
    <citation type="journal article" date="2015" name="Data Brief">
        <title>Shoot transcriptome of the giant reed, Arundo donax.</title>
        <authorList>
            <person name="Barrero R.A."/>
            <person name="Guerrero F.D."/>
            <person name="Moolhuijzen P."/>
            <person name="Goolsby J.A."/>
            <person name="Tidwell J."/>
            <person name="Bellgard S.E."/>
            <person name="Bellgard M.I."/>
        </authorList>
    </citation>
    <scope>NUCLEOTIDE SEQUENCE</scope>
    <source>
        <tissue evidence="2">Shoot tissue taken approximately 20 cm above the soil surface</tissue>
    </source>
</reference>
<proteinExistence type="predicted"/>
<evidence type="ECO:0000313" key="2">
    <source>
        <dbReference type="EMBL" id="JAD47715.1"/>
    </source>
</evidence>
<accession>A0A0A9AFL5</accession>